<keyword evidence="6" id="KW-0645">Protease</keyword>
<dbReference type="Gene3D" id="1.10.390.10">
    <property type="entry name" value="Neutral Protease Domain 2"/>
    <property type="match status" value="1"/>
</dbReference>
<dbReference type="EMBL" id="JAGINT010000002">
    <property type="protein sequence ID" value="MBP2357218.1"/>
    <property type="molecule type" value="Genomic_DNA"/>
</dbReference>
<sequence length="378" mass="41949">MKVHYQADPRRLKPPLGGFVATPDGFSTAPQPDVGHTVFPCNDHPSDKAFYTFKVTAPHGTIGVANGDKVAEHANADGSTTFTYVSRSPMPTELVQISVGDFAIVDHGTTAGGARLRDVVPKARLAELTPALDLTKGQLGWLEKRLGNYPFEAYGLLPANSDASDAFDFTGLETQTLTLYKPNYLKQPENKIGTHMVHELTHSWFGNSVSPGDWGSLWLNEGNANYYSFRYQYDRGWTDTHGKTTMLDRMKETYGNGDIWRAKSGPVAKPNAANLFDDIRYTGGTLTLYALSEKIGLAKFDQIQQAWLRTYRNRSATTEDYIALATKVSGDETVRPFLEDWLYGTKEPQMPNHPDWTVTPPTAKALRTANVQTDRYEG</sequence>
<evidence type="ECO:0000256" key="12">
    <source>
        <dbReference type="ARBA" id="ARBA00031533"/>
    </source>
</evidence>
<reference evidence="15 16" key="1">
    <citation type="submission" date="2021-03" db="EMBL/GenBank/DDBJ databases">
        <title>Sequencing the genomes of 1000 actinobacteria strains.</title>
        <authorList>
            <person name="Klenk H.-P."/>
        </authorList>
    </citation>
    <scope>NUCLEOTIDE SEQUENCE [LARGE SCALE GENOMIC DNA]</scope>
    <source>
        <strain evidence="15 16">DSM 18824</strain>
    </source>
</reference>
<accession>A0ABS4V059</accession>
<proteinExistence type="inferred from homology"/>
<comment type="catalytic activity">
    <reaction evidence="1">
        <text>Release of an N-terminal amino acid, Xaa-|-Yaa- from a peptide, amide or arylamide. Xaa is preferably Ala, but may be most amino acids including Pro (slow action). When a terminal hydrophobic residue is followed by a prolyl residue, the two may be released as an intact Xaa-Pro dipeptide.</text>
        <dbReference type="EC" id="3.4.11.2"/>
    </reaction>
</comment>
<evidence type="ECO:0000256" key="7">
    <source>
        <dbReference type="ARBA" id="ARBA00022723"/>
    </source>
</evidence>
<dbReference type="InterPro" id="IPR045357">
    <property type="entry name" value="Aminopeptidase_N-like_N"/>
</dbReference>
<name>A0ABS4V059_9ACTN</name>
<keyword evidence="10" id="KW-0482">Metalloprotease</keyword>
<dbReference type="PANTHER" id="PTHR11533">
    <property type="entry name" value="PROTEASE M1 ZINC METALLOPROTEASE"/>
    <property type="match status" value="1"/>
</dbReference>
<keyword evidence="7" id="KW-0479">Metal-binding</keyword>
<dbReference type="InterPro" id="IPR014782">
    <property type="entry name" value="Peptidase_M1_dom"/>
</dbReference>
<dbReference type="Proteomes" id="UP000755585">
    <property type="component" value="Unassembled WGS sequence"/>
</dbReference>
<keyword evidence="15" id="KW-0031">Aminopeptidase</keyword>
<dbReference type="Gene3D" id="2.60.40.1730">
    <property type="entry name" value="tricorn interacting facor f3 domain"/>
    <property type="match status" value="1"/>
</dbReference>
<evidence type="ECO:0000256" key="8">
    <source>
        <dbReference type="ARBA" id="ARBA00022801"/>
    </source>
</evidence>
<evidence type="ECO:0000256" key="2">
    <source>
        <dbReference type="ARBA" id="ARBA00001947"/>
    </source>
</evidence>
<dbReference type="InterPro" id="IPR001930">
    <property type="entry name" value="Peptidase_M1"/>
</dbReference>
<dbReference type="Pfam" id="PF17900">
    <property type="entry name" value="Peptidase_M1_N"/>
    <property type="match status" value="1"/>
</dbReference>
<evidence type="ECO:0000256" key="1">
    <source>
        <dbReference type="ARBA" id="ARBA00000098"/>
    </source>
</evidence>
<evidence type="ECO:0000256" key="6">
    <source>
        <dbReference type="ARBA" id="ARBA00022670"/>
    </source>
</evidence>
<dbReference type="PRINTS" id="PR00756">
    <property type="entry name" value="ALADIPTASE"/>
</dbReference>
<evidence type="ECO:0000256" key="4">
    <source>
        <dbReference type="ARBA" id="ARBA00012564"/>
    </source>
</evidence>
<evidence type="ECO:0000313" key="15">
    <source>
        <dbReference type="EMBL" id="MBP2357218.1"/>
    </source>
</evidence>
<gene>
    <name evidence="15" type="ORF">JOF29_008328</name>
</gene>
<evidence type="ECO:0000256" key="5">
    <source>
        <dbReference type="ARBA" id="ARBA00015611"/>
    </source>
</evidence>
<evidence type="ECO:0000256" key="10">
    <source>
        <dbReference type="ARBA" id="ARBA00023049"/>
    </source>
</evidence>
<evidence type="ECO:0000256" key="3">
    <source>
        <dbReference type="ARBA" id="ARBA00010136"/>
    </source>
</evidence>
<dbReference type="InterPro" id="IPR050344">
    <property type="entry name" value="Peptidase_M1_aminopeptidases"/>
</dbReference>
<evidence type="ECO:0000259" key="14">
    <source>
        <dbReference type="Pfam" id="PF17900"/>
    </source>
</evidence>
<feature type="domain" description="Aminopeptidase N-like N-terminal" evidence="14">
    <location>
        <begin position="31"/>
        <end position="93"/>
    </location>
</feature>
<keyword evidence="8" id="KW-0378">Hydrolase</keyword>
<protein>
    <recommendedName>
        <fullName evidence="5">Aminopeptidase N</fullName>
        <ecNumber evidence="4">3.4.11.2</ecNumber>
    </recommendedName>
    <alternativeName>
        <fullName evidence="11">Alanine aminopeptidase</fullName>
    </alternativeName>
    <alternativeName>
        <fullName evidence="12">Lysyl aminopeptidase</fullName>
    </alternativeName>
</protein>
<dbReference type="SUPFAM" id="SSF63737">
    <property type="entry name" value="Leukotriene A4 hydrolase N-terminal domain"/>
    <property type="match status" value="1"/>
</dbReference>
<comment type="cofactor">
    <cofactor evidence="2">
        <name>Zn(2+)</name>
        <dbReference type="ChEBI" id="CHEBI:29105"/>
    </cofactor>
</comment>
<dbReference type="PANTHER" id="PTHR11533:SF299">
    <property type="entry name" value="AMINOPEPTIDASE"/>
    <property type="match status" value="1"/>
</dbReference>
<dbReference type="Pfam" id="PF01433">
    <property type="entry name" value="Peptidase_M1"/>
    <property type="match status" value="1"/>
</dbReference>
<feature type="domain" description="Peptidase M1 membrane alanine aminopeptidase" evidence="13">
    <location>
        <begin position="133"/>
        <end position="341"/>
    </location>
</feature>
<keyword evidence="9" id="KW-0862">Zinc</keyword>
<keyword evidence="16" id="KW-1185">Reference proteome</keyword>
<dbReference type="InterPro" id="IPR027268">
    <property type="entry name" value="Peptidase_M4/M1_CTD_sf"/>
</dbReference>
<comment type="caution">
    <text evidence="15">The sequence shown here is derived from an EMBL/GenBank/DDBJ whole genome shotgun (WGS) entry which is preliminary data.</text>
</comment>
<comment type="similarity">
    <text evidence="3">Belongs to the peptidase M1 family.</text>
</comment>
<dbReference type="EC" id="3.4.11.2" evidence="4"/>
<dbReference type="RefSeq" id="WP_209699617.1">
    <property type="nucleotide sequence ID" value="NZ_BAAAVU010000040.1"/>
</dbReference>
<evidence type="ECO:0000256" key="11">
    <source>
        <dbReference type="ARBA" id="ARBA00029811"/>
    </source>
</evidence>
<dbReference type="InterPro" id="IPR042097">
    <property type="entry name" value="Aminopeptidase_N-like_N_sf"/>
</dbReference>
<evidence type="ECO:0000256" key="9">
    <source>
        <dbReference type="ARBA" id="ARBA00022833"/>
    </source>
</evidence>
<evidence type="ECO:0000313" key="16">
    <source>
        <dbReference type="Proteomes" id="UP000755585"/>
    </source>
</evidence>
<organism evidence="15 16">
    <name type="scientific">Kribbella aluminosa</name>
    <dbReference type="NCBI Taxonomy" id="416017"/>
    <lineage>
        <taxon>Bacteria</taxon>
        <taxon>Bacillati</taxon>
        <taxon>Actinomycetota</taxon>
        <taxon>Actinomycetes</taxon>
        <taxon>Propionibacteriales</taxon>
        <taxon>Kribbellaceae</taxon>
        <taxon>Kribbella</taxon>
    </lineage>
</organism>
<evidence type="ECO:0000259" key="13">
    <source>
        <dbReference type="Pfam" id="PF01433"/>
    </source>
</evidence>
<dbReference type="SUPFAM" id="SSF55486">
    <property type="entry name" value="Metalloproteases ('zincins'), catalytic domain"/>
    <property type="match status" value="1"/>
</dbReference>
<dbReference type="GO" id="GO:0004177">
    <property type="term" value="F:aminopeptidase activity"/>
    <property type="evidence" value="ECO:0007669"/>
    <property type="project" value="UniProtKB-KW"/>
</dbReference>